<accession>A0AAD0RJ10</accession>
<proteinExistence type="predicted"/>
<evidence type="ECO:0000313" key="3">
    <source>
        <dbReference type="Proteomes" id="UP000258102"/>
    </source>
</evidence>
<sequence length="166" mass="18586">MKKTMILFALGFSSLCAAEPVNTQALQACTLIENDFKRLMCYDNVIANKPITEAHSHKAPVNRDKISATRNEKKAELKEDGFGLEHKVKAASEEIEEITAKLIKTTTQGRNKMVFSLDNGQVWRQVSSETFFANEGDTLIIERASFGSFLMKKAGSNRTTRVKRVN</sequence>
<feature type="signal peptide" evidence="1">
    <location>
        <begin position="1"/>
        <end position="18"/>
    </location>
</feature>
<dbReference type="KEGG" id="ppis:B1L02_17640"/>
<organism evidence="2 3">
    <name type="scientific">Pseudoalteromonas piscicida</name>
    <dbReference type="NCBI Taxonomy" id="43662"/>
    <lineage>
        <taxon>Bacteria</taxon>
        <taxon>Pseudomonadati</taxon>
        <taxon>Pseudomonadota</taxon>
        <taxon>Gammaproteobacteria</taxon>
        <taxon>Alteromonadales</taxon>
        <taxon>Pseudoalteromonadaceae</taxon>
        <taxon>Pseudoalteromonas</taxon>
    </lineage>
</organism>
<reference evidence="2 3" key="1">
    <citation type="submission" date="2018-08" db="EMBL/GenBank/DDBJ databases">
        <title>Whole Genome Sequences of Two Pseudoalteromonas piscicida Strains, DE1-A and DE2-A, which Exhibit Strong Antibacterial Activity against Vibrio vulnificus.</title>
        <authorList>
            <person name="Richards G.P."/>
            <person name="Needleman D.S."/>
            <person name="Watson M.A."/>
            <person name="Polson S.W."/>
        </authorList>
    </citation>
    <scope>NUCLEOTIDE SEQUENCE [LARGE SCALE GENOMIC DNA]</scope>
    <source>
        <strain evidence="2 3">DE2-A</strain>
    </source>
</reference>
<keyword evidence="1" id="KW-0732">Signal</keyword>
<protein>
    <submittedName>
        <fullName evidence="2">Uncharacterized protein</fullName>
    </submittedName>
</protein>
<dbReference type="AlphaFoldDB" id="A0AAD0RJ10"/>
<dbReference type="RefSeq" id="WP_088532059.1">
    <property type="nucleotide sequence ID" value="NZ_CP021646.1"/>
</dbReference>
<dbReference type="EMBL" id="CP031761">
    <property type="protein sequence ID" value="AXR03717.1"/>
    <property type="molecule type" value="Genomic_DNA"/>
</dbReference>
<name>A0AAD0RJ10_PSEO7</name>
<gene>
    <name evidence="2" type="ORF">D0511_17715</name>
</gene>
<dbReference type="Proteomes" id="UP000258102">
    <property type="component" value="Chromosome 1"/>
</dbReference>
<feature type="chain" id="PRO_5042107408" evidence="1">
    <location>
        <begin position="19"/>
        <end position="166"/>
    </location>
</feature>
<evidence type="ECO:0000256" key="1">
    <source>
        <dbReference type="SAM" id="SignalP"/>
    </source>
</evidence>
<evidence type="ECO:0000313" key="2">
    <source>
        <dbReference type="EMBL" id="AXR03717.1"/>
    </source>
</evidence>
<dbReference type="InterPro" id="IPR016987">
    <property type="entry name" value="UCP023238"/>
</dbReference>
<dbReference type="PIRSF" id="PIRSF032038">
    <property type="entry name" value="UCP023238"/>
    <property type="match status" value="1"/>
</dbReference>